<keyword evidence="2" id="KW-0539">Nucleus</keyword>
<feature type="compositionally biased region" description="Low complexity" evidence="3">
    <location>
        <begin position="499"/>
        <end position="512"/>
    </location>
</feature>
<evidence type="ECO:0000256" key="2">
    <source>
        <dbReference type="ARBA" id="ARBA00023242"/>
    </source>
</evidence>
<feature type="region of interest" description="Disordered" evidence="3">
    <location>
        <begin position="492"/>
        <end position="542"/>
    </location>
</feature>
<dbReference type="Gene3D" id="1.20.5.170">
    <property type="match status" value="1"/>
</dbReference>
<dbReference type="PANTHER" id="PTHR40621">
    <property type="entry name" value="TRANSCRIPTION FACTOR KAPC-RELATED"/>
    <property type="match status" value="1"/>
</dbReference>
<sequence>MSAKGPVIMPRQQQNLAPSPAGTATSPSDSVGKDSPPSSASSGKDSGDKEEGSMAPGPARIITSKEWVLPPRPKPGRKPSVDTPASKRKAQNRAAQRAFRERRATRVQELEQKLLEVEKERDIKEMGLVNTINKLKIENQYLVKTVEQLKGDTDSLKGTRGNPNNGTVAASNPGSYSAISQYRSSYSNNSSTQAVASPSSSSYSVQQISPAPSADSPPIFTAISSSKTNNTVTPISNDNTPGKNGNTSSNNFDCGVCVKEECLCETVGLKDPEPKKVLDETLKEFRPMPAVSLNSRRKRSSTDSSENEIDFTSQFASKKMPDLKKLKKKHTESLIEPTKTEMPEKFDEASPVENCGFCSDDSPCVCREAAKEAARLNESLNAENESIEHNTSLPPLQINNNAMSKNSLPVMHPGPSVEIREITNLTPGAVPTVVTPTTRSSGFVVTSEREKESSKAPESPKKSGSCTGNPGTCEQCQKDPLSTLFCTTVANKEKEDTSSSKSETSGSTSENEPSSRRDLTRSSSRTSLPSLSITKSSTPNPTDMYIPCADAYRTLSRHKKFNSVDFSTLVGKLTTRGMQVEVQSVANVLRELDRRLYN</sequence>
<evidence type="ECO:0000256" key="1">
    <source>
        <dbReference type="ARBA" id="ARBA00004123"/>
    </source>
</evidence>
<dbReference type="InterPro" id="IPR050936">
    <property type="entry name" value="AP-1-like"/>
</dbReference>
<dbReference type="GO" id="GO:0090575">
    <property type="term" value="C:RNA polymerase II transcription regulator complex"/>
    <property type="evidence" value="ECO:0007669"/>
    <property type="project" value="TreeGrafter"/>
</dbReference>
<dbReference type="CDD" id="cd14688">
    <property type="entry name" value="bZIP_YAP"/>
    <property type="match status" value="1"/>
</dbReference>
<feature type="compositionally biased region" description="Basic and acidic residues" evidence="3">
    <location>
        <begin position="447"/>
        <end position="461"/>
    </location>
</feature>
<dbReference type="SUPFAM" id="SSF57959">
    <property type="entry name" value="Leucine zipper domain"/>
    <property type="match status" value="1"/>
</dbReference>
<feature type="compositionally biased region" description="Low complexity" evidence="3">
    <location>
        <begin position="429"/>
        <end position="438"/>
    </location>
</feature>
<name>G8YR28_PICSO</name>
<accession>G8YR28</accession>
<dbReference type="InParanoid" id="G8YR28"/>
<feature type="compositionally biased region" description="Low complexity" evidence="3">
    <location>
        <begin position="33"/>
        <end position="44"/>
    </location>
</feature>
<dbReference type="eggNOG" id="ENOG502QUE5">
    <property type="taxonomic scope" value="Eukaryota"/>
</dbReference>
<feature type="compositionally biased region" description="Low complexity" evidence="3">
    <location>
        <begin position="521"/>
        <end position="532"/>
    </location>
</feature>
<evidence type="ECO:0000256" key="3">
    <source>
        <dbReference type="SAM" id="MobiDB-lite"/>
    </source>
</evidence>
<feature type="compositionally biased region" description="Polar residues" evidence="3">
    <location>
        <begin position="11"/>
        <end position="29"/>
    </location>
</feature>
<protein>
    <submittedName>
        <fullName evidence="5">Piso0_000627 protein</fullName>
    </submittedName>
</protein>
<dbReference type="PANTHER" id="PTHR40621:SF7">
    <property type="entry name" value="BZIP DOMAIN-CONTAINING PROTEIN"/>
    <property type="match status" value="1"/>
</dbReference>
<proteinExistence type="predicted"/>
<dbReference type="STRING" id="559304.G8YR28"/>
<dbReference type="GO" id="GO:0001228">
    <property type="term" value="F:DNA-binding transcription activator activity, RNA polymerase II-specific"/>
    <property type="evidence" value="ECO:0007669"/>
    <property type="project" value="TreeGrafter"/>
</dbReference>
<evidence type="ECO:0000259" key="4">
    <source>
        <dbReference type="PROSITE" id="PS00036"/>
    </source>
</evidence>
<feature type="region of interest" description="Disordered" evidence="3">
    <location>
        <begin position="289"/>
        <end position="309"/>
    </location>
</feature>
<keyword evidence="6" id="KW-1185">Reference proteome</keyword>
<dbReference type="AlphaFoldDB" id="G8YR28"/>
<dbReference type="PROSITE" id="PS00036">
    <property type="entry name" value="BZIP_BASIC"/>
    <property type="match status" value="1"/>
</dbReference>
<evidence type="ECO:0000313" key="6">
    <source>
        <dbReference type="Proteomes" id="UP000005222"/>
    </source>
</evidence>
<dbReference type="OMA" id="CACLAEM"/>
<dbReference type="EMBL" id="FO082057">
    <property type="protein sequence ID" value="CCE78015.1"/>
    <property type="molecule type" value="Genomic_DNA"/>
</dbReference>
<evidence type="ECO:0000313" key="5">
    <source>
        <dbReference type="EMBL" id="CCE78015.1"/>
    </source>
</evidence>
<feature type="region of interest" description="Disordered" evidence="3">
    <location>
        <begin position="1"/>
        <end position="104"/>
    </location>
</feature>
<reference evidence="5 6" key="1">
    <citation type="journal article" date="2012" name="G3 (Bethesda)">
        <title>Pichia sorbitophila, an interspecies yeast hybrid reveals early steps of genome resolution following polyploidization.</title>
        <authorList>
            <person name="Leh Louis V."/>
            <person name="Despons L."/>
            <person name="Friedrich A."/>
            <person name="Martin T."/>
            <person name="Durrens P."/>
            <person name="Casaregola S."/>
            <person name="Neuveglise C."/>
            <person name="Fairhead C."/>
            <person name="Marck C."/>
            <person name="Cruz J.A."/>
            <person name="Straub M.L."/>
            <person name="Kugler V."/>
            <person name="Sacerdot C."/>
            <person name="Uzunov Z."/>
            <person name="Thierry A."/>
            <person name="Weiss S."/>
            <person name="Bleykasten C."/>
            <person name="De Montigny J."/>
            <person name="Jacques N."/>
            <person name="Jung P."/>
            <person name="Lemaire M."/>
            <person name="Mallet S."/>
            <person name="Morel G."/>
            <person name="Richard G.F."/>
            <person name="Sarkar A."/>
            <person name="Savel G."/>
            <person name="Schacherer J."/>
            <person name="Seret M.L."/>
            <person name="Talla E."/>
            <person name="Samson G."/>
            <person name="Jubin C."/>
            <person name="Poulain J."/>
            <person name="Vacherie B."/>
            <person name="Barbe V."/>
            <person name="Pelletier E."/>
            <person name="Sherman D.J."/>
            <person name="Westhof E."/>
            <person name="Weissenbach J."/>
            <person name="Baret P.V."/>
            <person name="Wincker P."/>
            <person name="Gaillardin C."/>
            <person name="Dujon B."/>
            <person name="Souciet J.L."/>
        </authorList>
    </citation>
    <scope>NUCLEOTIDE SEQUENCE [LARGE SCALE GENOMIC DNA]</scope>
    <source>
        <strain evidence="6">ATCC MYA-4447 / BCRC 22081 / CBS 7064 / NBRC 10061 / NRRL Y-12695</strain>
    </source>
</reference>
<dbReference type="Pfam" id="PF10297">
    <property type="entry name" value="Hap4_Hap_bind"/>
    <property type="match status" value="1"/>
</dbReference>
<dbReference type="InterPro" id="IPR046347">
    <property type="entry name" value="bZIP_sf"/>
</dbReference>
<feature type="region of interest" description="Disordered" evidence="3">
    <location>
        <begin position="150"/>
        <end position="175"/>
    </location>
</feature>
<feature type="domain" description="BZIP" evidence="4">
    <location>
        <begin position="87"/>
        <end position="102"/>
    </location>
</feature>
<feature type="region of interest" description="Disordered" evidence="3">
    <location>
        <begin position="429"/>
        <end position="473"/>
    </location>
</feature>
<dbReference type="SMART" id="SM00338">
    <property type="entry name" value="BRLZ"/>
    <property type="match status" value="1"/>
</dbReference>
<organism evidence="5 6">
    <name type="scientific">Pichia sorbitophila (strain ATCC MYA-4447 / BCRC 22081 / CBS 7064 / NBRC 10061 / NRRL Y-12695)</name>
    <name type="common">Hybrid yeast</name>
    <dbReference type="NCBI Taxonomy" id="559304"/>
    <lineage>
        <taxon>Eukaryota</taxon>
        <taxon>Fungi</taxon>
        <taxon>Dikarya</taxon>
        <taxon>Ascomycota</taxon>
        <taxon>Saccharomycotina</taxon>
        <taxon>Pichiomycetes</taxon>
        <taxon>Debaryomycetaceae</taxon>
        <taxon>Millerozyma</taxon>
    </lineage>
</organism>
<dbReference type="OrthoDB" id="5374328at2759"/>
<dbReference type="HOGENOM" id="CLU_014054_0_0_1"/>
<dbReference type="GO" id="GO:0000976">
    <property type="term" value="F:transcription cis-regulatory region binding"/>
    <property type="evidence" value="ECO:0007669"/>
    <property type="project" value="InterPro"/>
</dbReference>
<dbReference type="Proteomes" id="UP000005222">
    <property type="component" value="Chromosome C"/>
</dbReference>
<feature type="compositionally biased region" description="Polar residues" evidence="3">
    <location>
        <begin position="161"/>
        <end position="175"/>
    </location>
</feature>
<dbReference type="InterPro" id="IPR018287">
    <property type="entry name" value="Hap4_TF_heteromerisation"/>
</dbReference>
<dbReference type="InterPro" id="IPR004827">
    <property type="entry name" value="bZIP"/>
</dbReference>
<gene>
    <name evidence="5" type="primary">Piso0_000627</name>
    <name evidence="5" type="ORF">GNLVRS01_PISO0C00530g</name>
</gene>
<comment type="subcellular location">
    <subcellularLocation>
        <location evidence="1">Nucleus</location>
    </subcellularLocation>
</comment>